<gene>
    <name evidence="1" type="ORF">S03H2_31942</name>
</gene>
<evidence type="ECO:0000313" key="1">
    <source>
        <dbReference type="EMBL" id="GAH52229.1"/>
    </source>
</evidence>
<proteinExistence type="predicted"/>
<accession>X1HEG6</accession>
<comment type="caution">
    <text evidence="1">The sequence shown here is derived from an EMBL/GenBank/DDBJ whole genome shotgun (WGS) entry which is preliminary data.</text>
</comment>
<dbReference type="EMBL" id="BARU01019399">
    <property type="protein sequence ID" value="GAH52229.1"/>
    <property type="molecule type" value="Genomic_DNA"/>
</dbReference>
<protein>
    <submittedName>
        <fullName evidence="1">Uncharacterized protein</fullName>
    </submittedName>
</protein>
<sequence>PQEKHKFLKYLRERNIKSLVSWTQYDMKVLRPILESENIKIKFLDACQRTANCLTWHTYQLHKLYNVLFPEKKDIELIPGRIAGLYADHLIISNESCPNCPKKESVIEKIKERNKIDILQMIEICKTLWNFDE</sequence>
<dbReference type="AlphaFoldDB" id="X1HEG6"/>
<feature type="non-terminal residue" evidence="1">
    <location>
        <position position="1"/>
    </location>
</feature>
<reference evidence="1" key="1">
    <citation type="journal article" date="2014" name="Front. Microbiol.">
        <title>High frequency of phylogenetically diverse reductive dehalogenase-homologous genes in deep subseafloor sedimentary metagenomes.</title>
        <authorList>
            <person name="Kawai M."/>
            <person name="Futagami T."/>
            <person name="Toyoda A."/>
            <person name="Takaki Y."/>
            <person name="Nishi S."/>
            <person name="Hori S."/>
            <person name="Arai W."/>
            <person name="Tsubouchi T."/>
            <person name="Morono Y."/>
            <person name="Uchiyama I."/>
            <person name="Ito T."/>
            <person name="Fujiyama A."/>
            <person name="Inagaki F."/>
            <person name="Takami H."/>
        </authorList>
    </citation>
    <scope>NUCLEOTIDE SEQUENCE</scope>
    <source>
        <strain evidence="1">Expedition CK06-06</strain>
    </source>
</reference>
<organism evidence="1">
    <name type="scientific">marine sediment metagenome</name>
    <dbReference type="NCBI Taxonomy" id="412755"/>
    <lineage>
        <taxon>unclassified sequences</taxon>
        <taxon>metagenomes</taxon>
        <taxon>ecological metagenomes</taxon>
    </lineage>
</organism>
<name>X1HEG6_9ZZZZ</name>